<gene>
    <name evidence="3" type="ORF">WJX84_005670</name>
</gene>
<dbReference type="Proteomes" id="UP001485043">
    <property type="component" value="Unassembled WGS sequence"/>
</dbReference>
<feature type="compositionally biased region" description="Low complexity" evidence="1">
    <location>
        <begin position="252"/>
        <end position="275"/>
    </location>
</feature>
<evidence type="ECO:0000313" key="3">
    <source>
        <dbReference type="EMBL" id="KAK9847214.1"/>
    </source>
</evidence>
<accession>A0AAW1SKC4</accession>
<name>A0AAW1SKC4_9CHLO</name>
<dbReference type="InterPro" id="IPR000719">
    <property type="entry name" value="Prot_kinase_dom"/>
</dbReference>
<dbReference type="SMART" id="SM00220">
    <property type="entry name" value="S_TKc"/>
    <property type="match status" value="1"/>
</dbReference>
<dbReference type="PROSITE" id="PS50011">
    <property type="entry name" value="PROTEIN_KINASE_DOM"/>
    <property type="match status" value="1"/>
</dbReference>
<feature type="compositionally biased region" description="Polar residues" evidence="1">
    <location>
        <begin position="50"/>
        <end position="68"/>
    </location>
</feature>
<feature type="domain" description="Protein kinase" evidence="2">
    <location>
        <begin position="111"/>
        <end position="386"/>
    </location>
</feature>
<dbReference type="EMBL" id="JALJOV010001485">
    <property type="protein sequence ID" value="KAK9847214.1"/>
    <property type="molecule type" value="Genomic_DNA"/>
</dbReference>
<keyword evidence="4" id="KW-1185">Reference proteome</keyword>
<evidence type="ECO:0000259" key="2">
    <source>
        <dbReference type="PROSITE" id="PS50011"/>
    </source>
</evidence>
<proteinExistence type="predicted"/>
<evidence type="ECO:0000313" key="4">
    <source>
        <dbReference type="Proteomes" id="UP001485043"/>
    </source>
</evidence>
<feature type="region of interest" description="Disordered" evidence="1">
    <location>
        <begin position="1"/>
        <end position="95"/>
    </location>
</feature>
<organism evidence="3 4">
    <name type="scientific">Apatococcus fuscideae</name>
    <dbReference type="NCBI Taxonomy" id="2026836"/>
    <lineage>
        <taxon>Eukaryota</taxon>
        <taxon>Viridiplantae</taxon>
        <taxon>Chlorophyta</taxon>
        <taxon>core chlorophytes</taxon>
        <taxon>Trebouxiophyceae</taxon>
        <taxon>Chlorellales</taxon>
        <taxon>Chlorellaceae</taxon>
        <taxon>Apatococcus</taxon>
    </lineage>
</organism>
<protein>
    <recommendedName>
        <fullName evidence="2">Protein kinase domain-containing protein</fullName>
    </recommendedName>
</protein>
<dbReference type="AlphaFoldDB" id="A0AAW1SKC4"/>
<evidence type="ECO:0000256" key="1">
    <source>
        <dbReference type="SAM" id="MobiDB-lite"/>
    </source>
</evidence>
<dbReference type="GO" id="GO:0004672">
    <property type="term" value="F:protein kinase activity"/>
    <property type="evidence" value="ECO:0007669"/>
    <property type="project" value="InterPro"/>
</dbReference>
<dbReference type="GO" id="GO:0005524">
    <property type="term" value="F:ATP binding"/>
    <property type="evidence" value="ECO:0007669"/>
    <property type="project" value="InterPro"/>
</dbReference>
<feature type="region of interest" description="Disordered" evidence="1">
    <location>
        <begin position="252"/>
        <end position="283"/>
    </location>
</feature>
<reference evidence="3 4" key="1">
    <citation type="journal article" date="2024" name="Nat. Commun.">
        <title>Phylogenomics reveals the evolutionary origins of lichenization in chlorophyte algae.</title>
        <authorList>
            <person name="Puginier C."/>
            <person name="Libourel C."/>
            <person name="Otte J."/>
            <person name="Skaloud P."/>
            <person name="Haon M."/>
            <person name="Grisel S."/>
            <person name="Petersen M."/>
            <person name="Berrin J.G."/>
            <person name="Delaux P.M."/>
            <person name="Dal Grande F."/>
            <person name="Keller J."/>
        </authorList>
    </citation>
    <scope>NUCLEOTIDE SEQUENCE [LARGE SCALE GENOMIC DNA]</scope>
    <source>
        <strain evidence="3 4">SAG 2523</strain>
    </source>
</reference>
<sequence length="386" mass="41700">MLGQLGQTWRVASGAGRQDGQLGSKLNLSGPGSRSLRQHSQRRTGLKCKVQSQPQAGLSTQTQRQAEVSFQAPADTPDAFGAANNSSQPKSLSSYASLPMLQPGSKIGGRYEVLSVSGQQGSTTLYTARGPDGRKVLVKALSLQSMASWDELEAFERESRALRALGSSQSALAIPAFVEVFEEDAQDRSFYLVQELSEGHTLAQMLAQGWRASPATLQRLTTQLLQALQAMHQAAGGLQGLAQRVLQLGRDARAQTDAARSQQRQQQQQQQQAAAGPDSRQPQGSGIPAVLLGVAAASLFLGPSAPFFLFTFLPLLAAGSGGPRLAPAGIPYSQQPGLGFQVAPRRYVSPRQQQQMLRMMLARQQAMQSARFMQQRRQRQMWGGFR</sequence>
<feature type="compositionally biased region" description="Basic residues" evidence="1">
    <location>
        <begin position="36"/>
        <end position="46"/>
    </location>
</feature>
<feature type="compositionally biased region" description="Polar residues" evidence="1">
    <location>
        <begin position="83"/>
        <end position="95"/>
    </location>
</feature>
<dbReference type="InterPro" id="IPR011009">
    <property type="entry name" value="Kinase-like_dom_sf"/>
</dbReference>
<comment type="caution">
    <text evidence="3">The sequence shown here is derived from an EMBL/GenBank/DDBJ whole genome shotgun (WGS) entry which is preliminary data.</text>
</comment>
<dbReference type="Gene3D" id="1.10.510.10">
    <property type="entry name" value="Transferase(Phosphotransferase) domain 1"/>
    <property type="match status" value="1"/>
</dbReference>
<dbReference type="SUPFAM" id="SSF56112">
    <property type="entry name" value="Protein kinase-like (PK-like)"/>
    <property type="match status" value="1"/>
</dbReference>